<evidence type="ECO:0000256" key="1">
    <source>
        <dbReference type="SAM" id="MobiDB-lite"/>
    </source>
</evidence>
<dbReference type="AlphaFoldDB" id="A0AAD8YQJ2"/>
<dbReference type="Proteomes" id="UP001239994">
    <property type="component" value="Unassembled WGS sequence"/>
</dbReference>
<sequence length="85" mass="9761">MKAHFNRSMGTNDWINGNPNRAKLRKRPTKGDRDLHSPHIFKHPAPMKRSQQQQTLSEDELSLCSELLDSEIERILAIPAASKDR</sequence>
<accession>A0AAD8YQJ2</accession>
<reference evidence="2" key="1">
    <citation type="submission" date="2023-03" db="EMBL/GenBank/DDBJ databases">
        <title>Electrophorus voltai genome.</title>
        <authorList>
            <person name="Bian C."/>
        </authorList>
    </citation>
    <scope>NUCLEOTIDE SEQUENCE</scope>
    <source>
        <strain evidence="2">CB-2022</strain>
        <tissue evidence="2">Muscle</tissue>
    </source>
</reference>
<evidence type="ECO:0000313" key="2">
    <source>
        <dbReference type="EMBL" id="KAK1785002.1"/>
    </source>
</evidence>
<protein>
    <submittedName>
        <fullName evidence="2">Uncharacterized protein</fullName>
    </submittedName>
</protein>
<keyword evidence="3" id="KW-1185">Reference proteome</keyword>
<organism evidence="2 3">
    <name type="scientific">Electrophorus voltai</name>
    <dbReference type="NCBI Taxonomy" id="2609070"/>
    <lineage>
        <taxon>Eukaryota</taxon>
        <taxon>Metazoa</taxon>
        <taxon>Chordata</taxon>
        <taxon>Craniata</taxon>
        <taxon>Vertebrata</taxon>
        <taxon>Euteleostomi</taxon>
        <taxon>Actinopterygii</taxon>
        <taxon>Neopterygii</taxon>
        <taxon>Teleostei</taxon>
        <taxon>Ostariophysi</taxon>
        <taxon>Gymnotiformes</taxon>
        <taxon>Gymnotoidei</taxon>
        <taxon>Gymnotidae</taxon>
        <taxon>Electrophorus</taxon>
    </lineage>
</organism>
<feature type="compositionally biased region" description="Polar residues" evidence="1">
    <location>
        <begin position="8"/>
        <end position="19"/>
    </location>
</feature>
<name>A0AAD8YQJ2_9TELE</name>
<feature type="region of interest" description="Disordered" evidence="1">
    <location>
        <begin position="1"/>
        <end position="54"/>
    </location>
</feature>
<evidence type="ECO:0000313" key="3">
    <source>
        <dbReference type="Proteomes" id="UP001239994"/>
    </source>
</evidence>
<comment type="caution">
    <text evidence="2">The sequence shown here is derived from an EMBL/GenBank/DDBJ whole genome shotgun (WGS) entry which is preliminary data.</text>
</comment>
<proteinExistence type="predicted"/>
<dbReference type="EMBL" id="JAROKS010000026">
    <property type="protein sequence ID" value="KAK1785002.1"/>
    <property type="molecule type" value="Genomic_DNA"/>
</dbReference>
<gene>
    <name evidence="2" type="ORF">P4O66_018442</name>
</gene>